<comment type="caution">
    <text evidence="1">The sequence shown here is derived from an EMBL/GenBank/DDBJ whole genome shotgun (WGS) entry which is preliminary data.</text>
</comment>
<feature type="non-terminal residue" evidence="1">
    <location>
        <position position="74"/>
    </location>
</feature>
<organism evidence="1">
    <name type="scientific">Desulfofervidus auxilii</name>
    <dbReference type="NCBI Taxonomy" id="1621989"/>
    <lineage>
        <taxon>Bacteria</taxon>
        <taxon>Pseudomonadati</taxon>
        <taxon>Thermodesulfobacteriota</taxon>
        <taxon>Candidatus Desulfofervidia</taxon>
        <taxon>Candidatus Desulfofervidales</taxon>
        <taxon>Candidatus Desulfofervidaceae</taxon>
        <taxon>Candidatus Desulfofervidus</taxon>
    </lineage>
</organism>
<protein>
    <submittedName>
        <fullName evidence="1">Uncharacterized protein</fullName>
    </submittedName>
</protein>
<dbReference type="Proteomes" id="UP000886289">
    <property type="component" value="Unassembled WGS sequence"/>
</dbReference>
<gene>
    <name evidence="1" type="ORF">ENG63_05705</name>
</gene>
<proteinExistence type="predicted"/>
<accession>A0A7C0U2N8</accession>
<dbReference type="AlphaFoldDB" id="A0A7C0U2N8"/>
<evidence type="ECO:0000313" key="1">
    <source>
        <dbReference type="EMBL" id="HDD44336.1"/>
    </source>
</evidence>
<dbReference type="EMBL" id="DRBS01000219">
    <property type="protein sequence ID" value="HDD44336.1"/>
    <property type="molecule type" value="Genomic_DNA"/>
</dbReference>
<reference evidence="1" key="1">
    <citation type="journal article" date="2020" name="mSystems">
        <title>Genome- and Community-Level Interaction Insights into Carbon Utilization and Element Cycling Functions of Hydrothermarchaeota in Hydrothermal Sediment.</title>
        <authorList>
            <person name="Zhou Z."/>
            <person name="Liu Y."/>
            <person name="Xu W."/>
            <person name="Pan J."/>
            <person name="Luo Z.H."/>
            <person name="Li M."/>
        </authorList>
    </citation>
    <scope>NUCLEOTIDE SEQUENCE [LARGE SCALE GENOMIC DNA]</scope>
    <source>
        <strain evidence="1">HyVt-233</strain>
    </source>
</reference>
<sequence length="74" mass="8077">MHFDAITYSLLKDRKLINVASSCKLEVPDWTDSVSGEVLATGDGSQTHFTGTIDYQPVNPLNSFTIHYTIGGTT</sequence>
<name>A0A7C0U2N8_DESA2</name>